<dbReference type="RefSeq" id="WP_212698603.1">
    <property type="nucleotide sequence ID" value="NZ_CP058649.1"/>
</dbReference>
<name>A0A8J8MKR6_9FIRM</name>
<reference evidence="1" key="1">
    <citation type="submission" date="2020-07" db="EMBL/GenBank/DDBJ databases">
        <title>Vallitalea pronyensis genome.</title>
        <authorList>
            <person name="Postec A."/>
        </authorList>
    </citation>
    <scope>NUCLEOTIDE SEQUENCE</scope>
    <source>
        <strain evidence="1">FatNI3</strain>
    </source>
</reference>
<dbReference type="KEGG" id="vpy:HZI73_12755"/>
<evidence type="ECO:0000313" key="1">
    <source>
        <dbReference type="EMBL" id="QUI23103.1"/>
    </source>
</evidence>
<sequence length="96" mass="10377">MDYSTITLIPIVAGVGETLRIAGIPCKYVPFINLAVGLVIGMIICNTDLGGCAIEGLYVGLGASGLTRSSQEVNCMLHNRQCRLEDKPKKRKLKKK</sequence>
<dbReference type="AlphaFoldDB" id="A0A8J8MKR6"/>
<evidence type="ECO:0008006" key="3">
    <source>
        <dbReference type="Google" id="ProtNLM"/>
    </source>
</evidence>
<organism evidence="1 2">
    <name type="scientific">Vallitalea pronyensis</name>
    <dbReference type="NCBI Taxonomy" id="1348613"/>
    <lineage>
        <taxon>Bacteria</taxon>
        <taxon>Bacillati</taxon>
        <taxon>Bacillota</taxon>
        <taxon>Clostridia</taxon>
        <taxon>Lachnospirales</taxon>
        <taxon>Vallitaleaceae</taxon>
        <taxon>Vallitalea</taxon>
    </lineage>
</organism>
<gene>
    <name evidence="1" type="ORF">HZI73_12755</name>
</gene>
<dbReference type="EMBL" id="CP058649">
    <property type="protein sequence ID" value="QUI23103.1"/>
    <property type="molecule type" value="Genomic_DNA"/>
</dbReference>
<proteinExistence type="predicted"/>
<accession>A0A8J8MKR6</accession>
<dbReference type="Proteomes" id="UP000683246">
    <property type="component" value="Chromosome"/>
</dbReference>
<keyword evidence="2" id="KW-1185">Reference proteome</keyword>
<evidence type="ECO:0000313" key="2">
    <source>
        <dbReference type="Proteomes" id="UP000683246"/>
    </source>
</evidence>
<protein>
    <recommendedName>
        <fullName evidence="3">Holin</fullName>
    </recommendedName>
</protein>